<organism evidence="3 4">
    <name type="scientific">Nannocystis exedens</name>
    <dbReference type="NCBI Taxonomy" id="54"/>
    <lineage>
        <taxon>Bacteria</taxon>
        <taxon>Pseudomonadati</taxon>
        <taxon>Myxococcota</taxon>
        <taxon>Polyangia</taxon>
        <taxon>Nannocystales</taxon>
        <taxon>Nannocystaceae</taxon>
        <taxon>Nannocystis</taxon>
    </lineage>
</organism>
<sequence length="161" mass="17221">MNKFAVPVFMLVLALPDLSWAAPPAGGDVPGATATATAGSTTFSSTNSRWSSCTQCSAQCNAHWKAKLDKCNKDLAWTKSHWSKKLADCKAKDKCTENQGPVVLTTLNLEDAERSLCELALERGGSIVKAAKLLGITPDALQQKITKLGLVWPRPAAEAEH</sequence>
<evidence type="ECO:0000313" key="3">
    <source>
        <dbReference type="EMBL" id="SFD49350.1"/>
    </source>
</evidence>
<gene>
    <name evidence="3" type="ORF">SAMN02745121_00234</name>
</gene>
<dbReference type="InterPro" id="IPR002197">
    <property type="entry name" value="HTH_Fis"/>
</dbReference>
<feature type="signal peptide" evidence="1">
    <location>
        <begin position="1"/>
        <end position="21"/>
    </location>
</feature>
<reference evidence="4" key="1">
    <citation type="submission" date="2016-10" db="EMBL/GenBank/DDBJ databases">
        <authorList>
            <person name="Varghese N."/>
            <person name="Submissions S."/>
        </authorList>
    </citation>
    <scope>NUCLEOTIDE SEQUENCE [LARGE SCALE GENOMIC DNA]</scope>
    <source>
        <strain evidence="4">ATCC 25963</strain>
    </source>
</reference>
<dbReference type="Proteomes" id="UP000199400">
    <property type="component" value="Unassembled WGS sequence"/>
</dbReference>
<dbReference type="GO" id="GO:0043565">
    <property type="term" value="F:sequence-specific DNA binding"/>
    <property type="evidence" value="ECO:0007669"/>
    <property type="project" value="InterPro"/>
</dbReference>
<dbReference type="EMBL" id="FOMX01000002">
    <property type="protein sequence ID" value="SFD49350.1"/>
    <property type="molecule type" value="Genomic_DNA"/>
</dbReference>
<accession>A0A1I1T236</accession>
<dbReference type="InterPro" id="IPR009057">
    <property type="entry name" value="Homeodomain-like_sf"/>
</dbReference>
<evidence type="ECO:0000256" key="1">
    <source>
        <dbReference type="SAM" id="SignalP"/>
    </source>
</evidence>
<name>A0A1I1T236_9BACT</name>
<keyword evidence="4" id="KW-1185">Reference proteome</keyword>
<dbReference type="Gene3D" id="1.10.10.60">
    <property type="entry name" value="Homeodomain-like"/>
    <property type="match status" value="1"/>
</dbReference>
<dbReference type="Pfam" id="PF02954">
    <property type="entry name" value="HTH_8"/>
    <property type="match status" value="1"/>
</dbReference>
<dbReference type="SUPFAM" id="SSF46689">
    <property type="entry name" value="Homeodomain-like"/>
    <property type="match status" value="1"/>
</dbReference>
<evidence type="ECO:0000259" key="2">
    <source>
        <dbReference type="Pfam" id="PF02954"/>
    </source>
</evidence>
<evidence type="ECO:0000313" key="4">
    <source>
        <dbReference type="Proteomes" id="UP000199400"/>
    </source>
</evidence>
<feature type="domain" description="DNA binding HTH" evidence="2">
    <location>
        <begin position="109"/>
        <end position="147"/>
    </location>
</feature>
<keyword evidence="1" id="KW-0732">Signal</keyword>
<proteinExistence type="predicted"/>
<feature type="chain" id="PRO_5011560562" evidence="1">
    <location>
        <begin position="22"/>
        <end position="161"/>
    </location>
</feature>
<protein>
    <submittedName>
        <fullName evidence="3">Regulatory protein, Fis family</fullName>
    </submittedName>
</protein>
<dbReference type="AlphaFoldDB" id="A0A1I1T236"/>
<dbReference type="RefSeq" id="WP_143825738.1">
    <property type="nucleotide sequence ID" value="NZ_NETK01000001.1"/>
</dbReference>